<dbReference type="AlphaFoldDB" id="A0A1H9NDJ7"/>
<dbReference type="InterPro" id="IPR036412">
    <property type="entry name" value="HAD-like_sf"/>
</dbReference>
<dbReference type="SFLD" id="SFLDF00027">
    <property type="entry name" value="p-type_atpase"/>
    <property type="match status" value="1"/>
</dbReference>
<dbReference type="Proteomes" id="UP000183658">
    <property type="component" value="Unassembled WGS sequence"/>
</dbReference>
<keyword evidence="7 8" id="KW-0472">Membrane</keyword>
<dbReference type="SFLD" id="SFLDS00003">
    <property type="entry name" value="Haloacid_Dehalogenase"/>
    <property type="match status" value="1"/>
</dbReference>
<evidence type="ECO:0000256" key="4">
    <source>
        <dbReference type="ARBA" id="ARBA00022840"/>
    </source>
</evidence>
<evidence type="ECO:0000259" key="9">
    <source>
        <dbReference type="SMART" id="SM00831"/>
    </source>
</evidence>
<dbReference type="SFLD" id="SFLDG00002">
    <property type="entry name" value="C1.7:_P-type_atpase_like"/>
    <property type="match status" value="1"/>
</dbReference>
<dbReference type="SUPFAM" id="SSF56784">
    <property type="entry name" value="HAD-like"/>
    <property type="match status" value="1"/>
</dbReference>
<dbReference type="Pfam" id="PF00690">
    <property type="entry name" value="Cation_ATPase_N"/>
    <property type="match status" value="1"/>
</dbReference>
<dbReference type="Pfam" id="PF00122">
    <property type="entry name" value="E1-E2_ATPase"/>
    <property type="match status" value="1"/>
</dbReference>
<dbReference type="InterPro" id="IPR006068">
    <property type="entry name" value="ATPase_P-typ_cation-transptr_C"/>
</dbReference>
<dbReference type="InterPro" id="IPR023298">
    <property type="entry name" value="ATPase_P-typ_TM_dom_sf"/>
</dbReference>
<feature type="transmembrane region" description="Helical" evidence="8">
    <location>
        <begin position="671"/>
        <end position="689"/>
    </location>
</feature>
<feature type="transmembrane region" description="Helical" evidence="8">
    <location>
        <begin position="817"/>
        <end position="835"/>
    </location>
</feature>
<comment type="subcellular location">
    <subcellularLocation>
        <location evidence="1">Membrane</location>
        <topology evidence="1">Multi-pass membrane protein</topology>
    </subcellularLocation>
</comment>
<feature type="transmembrane region" description="Helical" evidence="8">
    <location>
        <begin position="271"/>
        <end position="291"/>
    </location>
</feature>
<evidence type="ECO:0000313" key="11">
    <source>
        <dbReference type="Proteomes" id="UP000183658"/>
    </source>
</evidence>
<protein>
    <submittedName>
        <fullName evidence="10">Ca2+-transporting ATPase</fullName>
    </submittedName>
</protein>
<feature type="transmembrane region" description="Helical" evidence="8">
    <location>
        <begin position="710"/>
        <end position="734"/>
    </location>
</feature>
<evidence type="ECO:0000256" key="3">
    <source>
        <dbReference type="ARBA" id="ARBA00022741"/>
    </source>
</evidence>
<proteinExistence type="predicted"/>
<dbReference type="Pfam" id="PF00689">
    <property type="entry name" value="Cation_ATPase_C"/>
    <property type="match status" value="1"/>
</dbReference>
<dbReference type="InterPro" id="IPR059000">
    <property type="entry name" value="ATPase_P-type_domA"/>
</dbReference>
<evidence type="ECO:0000256" key="7">
    <source>
        <dbReference type="ARBA" id="ARBA00023136"/>
    </source>
</evidence>
<dbReference type="InterPro" id="IPR023214">
    <property type="entry name" value="HAD_sf"/>
</dbReference>
<accession>A0A1H9NDJ7</accession>
<dbReference type="Pfam" id="PF00702">
    <property type="entry name" value="Hydrolase"/>
    <property type="match status" value="1"/>
</dbReference>
<dbReference type="InterPro" id="IPR044492">
    <property type="entry name" value="P_typ_ATPase_HD_dom"/>
</dbReference>
<dbReference type="SUPFAM" id="SSF81660">
    <property type="entry name" value="Metal cation-transporting ATPase, ATP-binding domain N"/>
    <property type="match status" value="1"/>
</dbReference>
<dbReference type="EMBL" id="FOFZ01000010">
    <property type="protein sequence ID" value="SER33998.1"/>
    <property type="molecule type" value="Genomic_DNA"/>
</dbReference>
<dbReference type="InterPro" id="IPR004014">
    <property type="entry name" value="ATPase_P-typ_cation-transptr_N"/>
</dbReference>
<dbReference type="InterPro" id="IPR001757">
    <property type="entry name" value="P_typ_ATPase"/>
</dbReference>
<evidence type="ECO:0000313" key="10">
    <source>
        <dbReference type="EMBL" id="SER33998.1"/>
    </source>
</evidence>
<dbReference type="Gene3D" id="3.40.50.1000">
    <property type="entry name" value="HAD superfamily/HAD-like"/>
    <property type="match status" value="1"/>
</dbReference>
<evidence type="ECO:0000256" key="5">
    <source>
        <dbReference type="ARBA" id="ARBA00022967"/>
    </source>
</evidence>
<dbReference type="InterPro" id="IPR018303">
    <property type="entry name" value="ATPase_P-typ_P_site"/>
</dbReference>
<keyword evidence="2 8" id="KW-0812">Transmembrane</keyword>
<feature type="transmembrane region" description="Helical" evidence="8">
    <location>
        <begin position="47"/>
        <end position="73"/>
    </location>
</feature>
<gene>
    <name evidence="10" type="ORF">SAMN05444355_11084</name>
</gene>
<dbReference type="Gene3D" id="2.70.150.10">
    <property type="entry name" value="Calcium-transporting ATPase, cytoplasmic transduction domain A"/>
    <property type="match status" value="1"/>
</dbReference>
<dbReference type="SUPFAM" id="SSF81665">
    <property type="entry name" value="Calcium ATPase, transmembrane domain M"/>
    <property type="match status" value="1"/>
</dbReference>
<organism evidence="10 11">
    <name type="scientific">Flavobacterium frigoris</name>
    <dbReference type="NCBI Taxonomy" id="229204"/>
    <lineage>
        <taxon>Bacteria</taxon>
        <taxon>Pseudomonadati</taxon>
        <taxon>Bacteroidota</taxon>
        <taxon>Flavobacteriia</taxon>
        <taxon>Flavobacteriales</taxon>
        <taxon>Flavobacteriaceae</taxon>
        <taxon>Flavobacterium</taxon>
    </lineage>
</organism>
<dbReference type="PROSITE" id="PS00154">
    <property type="entry name" value="ATPASE_E1_E2"/>
    <property type="match status" value="1"/>
</dbReference>
<dbReference type="InterPro" id="IPR023299">
    <property type="entry name" value="ATPase_P-typ_cyto_dom_N"/>
</dbReference>
<keyword evidence="3" id="KW-0547">Nucleotide-binding</keyword>
<keyword evidence="11" id="KW-1185">Reference proteome</keyword>
<keyword evidence="6 8" id="KW-1133">Transmembrane helix</keyword>
<evidence type="ECO:0000256" key="2">
    <source>
        <dbReference type="ARBA" id="ARBA00022692"/>
    </source>
</evidence>
<dbReference type="Gene3D" id="3.40.1110.10">
    <property type="entry name" value="Calcium-transporting ATPase, cytoplasmic domain N"/>
    <property type="match status" value="1"/>
</dbReference>
<feature type="transmembrane region" description="Helical" evidence="8">
    <location>
        <begin position="640"/>
        <end position="665"/>
    </location>
</feature>
<evidence type="ECO:0000256" key="8">
    <source>
        <dbReference type="SAM" id="Phobius"/>
    </source>
</evidence>
<dbReference type="SUPFAM" id="SSF81653">
    <property type="entry name" value="Calcium ATPase, transduction domain A"/>
    <property type="match status" value="1"/>
</dbReference>
<dbReference type="PANTHER" id="PTHR42861">
    <property type="entry name" value="CALCIUM-TRANSPORTING ATPASE"/>
    <property type="match status" value="1"/>
</dbReference>
<feature type="transmembrane region" description="Helical" evidence="8">
    <location>
        <begin position="230"/>
        <end position="251"/>
    </location>
</feature>
<name>A0A1H9NDJ7_FLAFI</name>
<keyword evidence="4" id="KW-0067">ATP-binding</keyword>
<reference evidence="11" key="1">
    <citation type="submission" date="2016-10" db="EMBL/GenBank/DDBJ databases">
        <authorList>
            <person name="Varghese N."/>
            <person name="Submissions S."/>
        </authorList>
    </citation>
    <scope>NUCLEOTIDE SEQUENCE [LARGE SCALE GENOMIC DNA]</scope>
    <source>
        <strain evidence="11">DSM 15719</strain>
    </source>
</reference>
<feature type="transmembrane region" description="Helical" evidence="8">
    <location>
        <begin position="79"/>
        <end position="95"/>
    </location>
</feature>
<sequence>MAIFIHKTMSIKINIPENIIGLTDEEVQASRKKFGQNKQIHKQKHKWWIALFDLFKEPMLLLLIAVAIIYFIMGQNNEAYFMLAAIVAVSGISFYQDNRSRIAMEALEKLNEPLSTVLRNGEPTRIPTAAIVIDDLVVAAEGNTINADGEIIHSNDFSVNESLLTGEPYAVFKSEKTELKSVFSGTLVASGLAVYRVTKIGSNTEVGKLGSSLQNIKETSTPLQVQIQKFVKVMAIMGIAVFLLVWGVYFWKTHNVLTSLLKGLTLAMSILPEEIPVAFTTFMALGSWRLMKEGVIVKKIRTVETLGSATTICTDKTGTLTQNKMSLQSVYAFSSGKLYENEQWDTEDAKKVIEIAMWASEPVPFDPMEKTVHEAYEKTTTIDTRRQFSMAHEYPLDGKPPMMTHVFENKEGKRIIAAKGGPETIIKVSNLSTEKQEQINDTISTLASKGYRILGVAYSDYSETSYPNDQQELPFHFVGLVVFYDPPKANINSVIQKFYEAGIRVKVITGDNSLTTKAIAEKAGIKNTESVMEGEQLMKLNEVEMLKAIHDTTLLTRMFPEAKLAVVNALKKDKQVVAMVGDGVNDGPALKASNIGVAMGKKGTEIAKEAADLILVDDDLSKMIIAVAAGRRIYSNLKKAIRYIVSIHIPIILTVSLPLFLGWIYPDIFTPVHVIFLELVMGPMCSIVYENEPAEKNSMQQVPRPIGSTFLSLKELGISIVQGIGITIGILFVYQWTVQNGGNEQLTRTMVFTTLVFSNVILSLVNRSFYYSVFASLKNKNNMMVIANSLTLIFLAVIVYISPIARFFDVLPLQPHQIAFCIGVSGVSVLWIEIWKWNKRNNNKQSNEI</sequence>
<dbReference type="PRINTS" id="PR00119">
    <property type="entry name" value="CATATPASE"/>
</dbReference>
<dbReference type="GO" id="GO:0005524">
    <property type="term" value="F:ATP binding"/>
    <property type="evidence" value="ECO:0007669"/>
    <property type="project" value="UniProtKB-KW"/>
</dbReference>
<dbReference type="SMART" id="SM00831">
    <property type="entry name" value="Cation_ATPase_N"/>
    <property type="match status" value="1"/>
</dbReference>
<evidence type="ECO:0000256" key="6">
    <source>
        <dbReference type="ARBA" id="ARBA00022989"/>
    </source>
</evidence>
<keyword evidence="5" id="KW-1278">Translocase</keyword>
<dbReference type="InterPro" id="IPR008250">
    <property type="entry name" value="ATPase_P-typ_transduc_dom_A_sf"/>
</dbReference>
<feature type="transmembrane region" description="Helical" evidence="8">
    <location>
        <begin position="746"/>
        <end position="765"/>
    </location>
</feature>
<dbReference type="GO" id="GO:0016887">
    <property type="term" value="F:ATP hydrolysis activity"/>
    <property type="evidence" value="ECO:0007669"/>
    <property type="project" value="InterPro"/>
</dbReference>
<dbReference type="PRINTS" id="PR00120">
    <property type="entry name" value="HATPASE"/>
</dbReference>
<dbReference type="Gene3D" id="1.20.1110.10">
    <property type="entry name" value="Calcium-transporting ATPase, transmembrane domain"/>
    <property type="match status" value="1"/>
</dbReference>
<feature type="domain" description="Cation-transporting P-type ATPase N-terminal" evidence="9">
    <location>
        <begin position="5"/>
        <end position="75"/>
    </location>
</feature>
<dbReference type="NCBIfam" id="TIGR01494">
    <property type="entry name" value="ATPase_P-type"/>
    <property type="match status" value="2"/>
</dbReference>
<dbReference type="GO" id="GO:0016020">
    <property type="term" value="C:membrane"/>
    <property type="evidence" value="ECO:0007669"/>
    <property type="project" value="UniProtKB-SubCell"/>
</dbReference>
<feature type="transmembrane region" description="Helical" evidence="8">
    <location>
        <begin position="785"/>
        <end position="805"/>
    </location>
</feature>
<evidence type="ECO:0000256" key="1">
    <source>
        <dbReference type="ARBA" id="ARBA00004141"/>
    </source>
</evidence>